<accession>A0A7W6AL55</accession>
<keyword evidence="1" id="KW-0812">Transmembrane</keyword>
<reference evidence="3 4" key="3">
    <citation type="submission" date="2020-08" db="EMBL/GenBank/DDBJ databases">
        <title>Genomic Encyclopedia of Type Strains, Phase IV (KMG-IV): sequencing the most valuable type-strain genomes for metagenomic binning, comparative biology and taxonomic classification.</title>
        <authorList>
            <person name="Goeker M."/>
        </authorList>
    </citation>
    <scope>NUCLEOTIDE SEQUENCE [LARGE SCALE GENOMIC DNA]</scope>
    <source>
        <strain evidence="3 4">DSM 24105</strain>
    </source>
</reference>
<protein>
    <submittedName>
        <fullName evidence="3">Uncharacterized protein</fullName>
    </submittedName>
</protein>
<name>A0A7W6AL55_9HYPH</name>
<dbReference type="AlphaFoldDB" id="A0A7W6AL55"/>
<gene>
    <name evidence="2" type="ORF">GCM10007884_29100</name>
    <name evidence="3" type="ORF">GGR33_004978</name>
</gene>
<evidence type="ECO:0000313" key="3">
    <source>
        <dbReference type="EMBL" id="MBB3905440.1"/>
    </source>
</evidence>
<evidence type="ECO:0000313" key="5">
    <source>
        <dbReference type="Proteomes" id="UP001156881"/>
    </source>
</evidence>
<keyword evidence="1" id="KW-1133">Transmembrane helix</keyword>
<evidence type="ECO:0000313" key="2">
    <source>
        <dbReference type="EMBL" id="GLS44921.1"/>
    </source>
</evidence>
<dbReference type="EMBL" id="BSPG01000016">
    <property type="protein sequence ID" value="GLS44921.1"/>
    <property type="molecule type" value="Genomic_DNA"/>
</dbReference>
<organism evidence="3 4">
    <name type="scientific">Methylobacterium brachythecii</name>
    <dbReference type="NCBI Taxonomy" id="1176177"/>
    <lineage>
        <taxon>Bacteria</taxon>
        <taxon>Pseudomonadati</taxon>
        <taxon>Pseudomonadota</taxon>
        <taxon>Alphaproteobacteria</taxon>
        <taxon>Hyphomicrobiales</taxon>
        <taxon>Methylobacteriaceae</taxon>
        <taxon>Methylobacterium</taxon>
    </lineage>
</organism>
<dbReference type="Proteomes" id="UP001156881">
    <property type="component" value="Unassembled WGS sequence"/>
</dbReference>
<reference evidence="2" key="4">
    <citation type="submission" date="2023-01" db="EMBL/GenBank/DDBJ databases">
        <title>Draft genome sequence of Methylobacterium brachythecii strain NBRC 107710.</title>
        <authorList>
            <person name="Sun Q."/>
            <person name="Mori K."/>
        </authorList>
    </citation>
    <scope>NUCLEOTIDE SEQUENCE</scope>
    <source>
        <strain evidence="2">NBRC 107710</strain>
    </source>
</reference>
<dbReference type="Proteomes" id="UP000517759">
    <property type="component" value="Unassembled WGS sequence"/>
</dbReference>
<evidence type="ECO:0000313" key="4">
    <source>
        <dbReference type="Proteomes" id="UP000517759"/>
    </source>
</evidence>
<dbReference type="EMBL" id="JACIDN010000012">
    <property type="protein sequence ID" value="MBB3905440.1"/>
    <property type="molecule type" value="Genomic_DNA"/>
</dbReference>
<keyword evidence="1" id="KW-0472">Membrane</keyword>
<sequence length="119" mass="12692">MAGRLLRCKRCRQPILSDARCCPHCALALPVRRFRASNVLIAVILIAAAAWLVRSNGTTFTSGVTSVIGSATTALKTVDGPPDTFSAACSRRGGTVVEARSRDGVTLRRCALSFDDDVR</sequence>
<keyword evidence="5" id="KW-1185">Reference proteome</keyword>
<reference evidence="2" key="1">
    <citation type="journal article" date="2014" name="Int. J. Syst. Evol. Microbiol.">
        <title>Complete genome of a new Firmicutes species belonging to the dominant human colonic microbiota ('Ruminococcus bicirculans') reveals two chromosomes and a selective capacity to utilize plant glucans.</title>
        <authorList>
            <consortium name="NISC Comparative Sequencing Program"/>
            <person name="Wegmann U."/>
            <person name="Louis P."/>
            <person name="Goesmann A."/>
            <person name="Henrissat B."/>
            <person name="Duncan S.H."/>
            <person name="Flint H.J."/>
        </authorList>
    </citation>
    <scope>NUCLEOTIDE SEQUENCE</scope>
    <source>
        <strain evidence="2">NBRC 107710</strain>
    </source>
</reference>
<evidence type="ECO:0000256" key="1">
    <source>
        <dbReference type="SAM" id="Phobius"/>
    </source>
</evidence>
<feature type="transmembrane region" description="Helical" evidence="1">
    <location>
        <begin position="36"/>
        <end position="53"/>
    </location>
</feature>
<proteinExistence type="predicted"/>
<comment type="caution">
    <text evidence="3">The sequence shown here is derived from an EMBL/GenBank/DDBJ whole genome shotgun (WGS) entry which is preliminary data.</text>
</comment>
<reference evidence="5" key="2">
    <citation type="journal article" date="2019" name="Int. J. Syst. Evol. Microbiol.">
        <title>The Global Catalogue of Microorganisms (GCM) 10K type strain sequencing project: providing services to taxonomists for standard genome sequencing and annotation.</title>
        <authorList>
            <consortium name="The Broad Institute Genomics Platform"/>
            <consortium name="The Broad Institute Genome Sequencing Center for Infectious Disease"/>
            <person name="Wu L."/>
            <person name="Ma J."/>
        </authorList>
    </citation>
    <scope>NUCLEOTIDE SEQUENCE [LARGE SCALE GENOMIC DNA]</scope>
    <source>
        <strain evidence="5">NBRC 107710</strain>
    </source>
</reference>